<dbReference type="GO" id="GO:0008608">
    <property type="term" value="P:attachment of spindle microtubules to kinetochore"/>
    <property type="evidence" value="ECO:0007669"/>
    <property type="project" value="InterPro"/>
</dbReference>
<organism evidence="2 3">
    <name type="scientific">Mizuhopecten yessoensis</name>
    <name type="common">Japanese scallop</name>
    <name type="synonym">Patinopecten yessoensis</name>
    <dbReference type="NCBI Taxonomy" id="6573"/>
    <lineage>
        <taxon>Eukaryota</taxon>
        <taxon>Metazoa</taxon>
        <taxon>Spiralia</taxon>
        <taxon>Lophotrochozoa</taxon>
        <taxon>Mollusca</taxon>
        <taxon>Bivalvia</taxon>
        <taxon>Autobranchia</taxon>
        <taxon>Pteriomorphia</taxon>
        <taxon>Pectinida</taxon>
        <taxon>Pectinoidea</taxon>
        <taxon>Pectinidae</taxon>
        <taxon>Mizuhopecten</taxon>
    </lineage>
</organism>
<dbReference type="Gene3D" id="2.160.20.80">
    <property type="entry name" value="E3 ubiquitin-protein ligase SopA"/>
    <property type="match status" value="1"/>
</dbReference>
<dbReference type="GO" id="GO:0005634">
    <property type="term" value="C:nucleus"/>
    <property type="evidence" value="ECO:0007669"/>
    <property type="project" value="TreeGrafter"/>
</dbReference>
<accession>A0A210Q7X8</accession>
<gene>
    <name evidence="2" type="ORF">KP79_PYT10021</name>
</gene>
<evidence type="ECO:0000256" key="1">
    <source>
        <dbReference type="SAM" id="MobiDB-lite"/>
    </source>
</evidence>
<dbReference type="GO" id="GO:0034501">
    <property type="term" value="P:protein localization to kinetochore"/>
    <property type="evidence" value="ECO:0007669"/>
    <property type="project" value="InterPro"/>
</dbReference>
<dbReference type="OrthoDB" id="6132334at2759"/>
<dbReference type="PANTHER" id="PTHR16520">
    <property type="entry name" value="KINETOCHORE SCAFFOLD 1"/>
    <property type="match status" value="1"/>
</dbReference>
<evidence type="ECO:0000313" key="2">
    <source>
        <dbReference type="EMBL" id="OWF44857.1"/>
    </source>
</evidence>
<feature type="region of interest" description="Disordered" evidence="1">
    <location>
        <begin position="50"/>
        <end position="95"/>
    </location>
</feature>
<proteinExistence type="predicted"/>
<keyword evidence="3" id="KW-1185">Reference proteome</keyword>
<comment type="caution">
    <text evidence="2">The sequence shown here is derived from an EMBL/GenBank/DDBJ whole genome shotgun (WGS) entry which is preliminary data.</text>
</comment>
<protein>
    <submittedName>
        <fullName evidence="2">Uncharacterized protein</fullName>
    </submittedName>
</protein>
<dbReference type="EMBL" id="NEDP02004656">
    <property type="protein sequence ID" value="OWF44857.1"/>
    <property type="molecule type" value="Genomic_DNA"/>
</dbReference>
<dbReference type="Proteomes" id="UP000242188">
    <property type="component" value="Unassembled WGS sequence"/>
</dbReference>
<dbReference type="CDD" id="cd21853">
    <property type="entry name" value="KNL1_NTD"/>
    <property type="match status" value="1"/>
</dbReference>
<feature type="compositionally biased region" description="Basic and acidic residues" evidence="1">
    <location>
        <begin position="1222"/>
        <end position="1236"/>
    </location>
</feature>
<reference evidence="2 3" key="1">
    <citation type="journal article" date="2017" name="Nat. Ecol. Evol.">
        <title>Scallop genome provides insights into evolution of bilaterian karyotype and development.</title>
        <authorList>
            <person name="Wang S."/>
            <person name="Zhang J."/>
            <person name="Jiao W."/>
            <person name="Li J."/>
            <person name="Xun X."/>
            <person name="Sun Y."/>
            <person name="Guo X."/>
            <person name="Huan P."/>
            <person name="Dong B."/>
            <person name="Zhang L."/>
            <person name="Hu X."/>
            <person name="Sun X."/>
            <person name="Wang J."/>
            <person name="Zhao C."/>
            <person name="Wang Y."/>
            <person name="Wang D."/>
            <person name="Huang X."/>
            <person name="Wang R."/>
            <person name="Lv J."/>
            <person name="Li Y."/>
            <person name="Zhang Z."/>
            <person name="Liu B."/>
            <person name="Lu W."/>
            <person name="Hui Y."/>
            <person name="Liang J."/>
            <person name="Zhou Z."/>
            <person name="Hou R."/>
            <person name="Li X."/>
            <person name="Liu Y."/>
            <person name="Li H."/>
            <person name="Ning X."/>
            <person name="Lin Y."/>
            <person name="Zhao L."/>
            <person name="Xing Q."/>
            <person name="Dou J."/>
            <person name="Li Y."/>
            <person name="Mao J."/>
            <person name="Guo H."/>
            <person name="Dou H."/>
            <person name="Li T."/>
            <person name="Mu C."/>
            <person name="Jiang W."/>
            <person name="Fu Q."/>
            <person name="Fu X."/>
            <person name="Miao Y."/>
            <person name="Liu J."/>
            <person name="Yu Q."/>
            <person name="Li R."/>
            <person name="Liao H."/>
            <person name="Li X."/>
            <person name="Kong Y."/>
            <person name="Jiang Z."/>
            <person name="Chourrout D."/>
            <person name="Li R."/>
            <person name="Bao Z."/>
        </authorList>
    </citation>
    <scope>NUCLEOTIDE SEQUENCE [LARGE SCALE GENOMIC DNA]</scope>
    <source>
        <strain evidence="2 3">PY_sf001</strain>
    </source>
</reference>
<feature type="region of interest" description="Disordered" evidence="1">
    <location>
        <begin position="1191"/>
        <end position="1236"/>
    </location>
</feature>
<feature type="compositionally biased region" description="Basic and acidic residues" evidence="1">
    <location>
        <begin position="64"/>
        <end position="81"/>
    </location>
</feature>
<name>A0A210Q7X8_MIZYE</name>
<dbReference type="PANTHER" id="PTHR16520:SF3">
    <property type="entry name" value="KINETOCHORE SCAFFOLD 1"/>
    <property type="match status" value="1"/>
</dbReference>
<feature type="compositionally biased region" description="Polar residues" evidence="1">
    <location>
        <begin position="1191"/>
        <end position="1211"/>
    </location>
</feature>
<feature type="region of interest" description="Disordered" evidence="1">
    <location>
        <begin position="1"/>
        <end position="24"/>
    </location>
</feature>
<sequence length="1883" mass="210078">MMEEDTERLTLNLNSKRRSKRRTSSILKTTIGPLLDIDPNKQDGCTVPLKKSRQSLSKRVSFAKRHEIKEFPRESPRRWGEDSPAQEPAADTENDTIPVTATVSDQQGVANISEGQHGGSNVPLLPSTSAPLEENNFSVYSQYVGGHSAPAETCMTTTDTAVSSEQPKQWGAESKIDGSSLLKSLAGANTLPREGLELGYHTQTREESGLGSIAGGRDIKVDGMALLQALGGGGSDTPAEPELLSSYKVRESTTEQSAPNNRTMVFPENEYMDQTEALTCHIQLREAEACLKGLKERTPLMALKEQAPCDVRYGALHDEPDDKTIVFSHGDDDMQQTEVLPVGLHLNPLQSDGDFSCLSGSVNRQSLLQSLGGSDETDSPDVLFGKKFETLSATAKKHPFTQDITNNVLQHNLEESRLKGYDIAHQREPTIVFQHGLEMEETGVIHVPIDTQGGLSSAEITEDRKVLFYLGHNSEEIKASDDPLFRSVENKSEEKTLIYQDGADMEQTGVLESNILSNKSTLQQSDNKTLIFQDGADIEQTGDLYSEIAIRSHGQPVNKTLMDGADMEQTEVLDSKISRRSVTQRPVNRTVMDGADMEQTEVLDSKISRRSVTQRPVNQTVMDGADMEQTEVLDSKISRRSIAQRPVNQTVMDGADMEQTEVLDSKISKRSVTQRPVNQTVMDGADMEQTEVLDSKISRRSIAQRPVNQTVMDGADMEQTEVLDSKISKRSVTQRPVNQTVMDGADMEQTEVLDSKISRRSVTQRSVNQTVMDGADMEQTGVIPNNILSNRSRLQQSDSKTQIFQDGADIEQTEVLDSKISRRSVTHRSVNQTVMDGADMEQTEVLDSKISRRSVAQRPVNQTEMDGADMEQTEVLDSKISRRSVTQRSVNRTVIDGADMEQTEVLDSKISRRSVAQRPVNQTVMDGADMEQTEVLDSKISRRSVTQRPVNQTVMDGADMEQTEVLDSKISRRSVTQRPVNQTVMDGADMEQTEVLDSKISRRSVTQRPVNQTVMDGADMEQTEVLDSKISRRSVTQRPVNQTVMDGADMEQTEVMDSKIGNRSLAQHPVNKTQIDGEDMELTRVLESKIANRSINKVDTCNIQLSEEICENKTVVFQEGVDLDETHVTTSNINVHGQGIDQTSQPVSNVTQDLDITKVNRTNISSLTASARLKRLSARFSLGGDIVTGRLTKSTNGESEVDNDQTQSIPRNTVRLAGPTPKKGDKGPCDVPREGRKIDISPQVTGDCGSSLPQTTAQIIEDAPKTVDMETEESNNLQVIDQVLLPNTTSKQTGELETGITDVLLPLDLGITDTLMPLDLGITDMLPPDDIVTGRLYTSTMADLPVLNKSKDGFVEQKDSSGSDSSQSQSVTSYSVVSNYSNYSMTESMLESTRREVDGPLTVKKLCLLLDIPCLRWLEFQVRNDRCSILPGEQVDASELRNVLRACAVQCPFYLVHSHIYTQAVRQADLKKEKTDELDIIFTQEEGKPELFRAVELGSDQQRKSLREKVLACSKVSSLLGKTQWKNVRTEATIQYRETLKDQYSRLQSQASDVRTALQQSQGLLTALDTAWSDLDTEETELEKTRLPSEEEIQQWKLAQQELSIKVADLQELEVEQTKLTSDRDSIHSELAMLRDRDQQCNGGQGQDVKQMLENLKEEYEEVATDLGWMERCLEWRTYCYEKEAVSYLLYDDSLLLETTLDTSHHRRLLSATLTSSLEDTPSKPVSHFSDKSEDIMGLMHRLIIKSVKEQNILTKFIGTPLEEQYKFLRAVSMIACTGRCLAQEITRIEFNNWVTIQEQGLSVEFWCDEASRKIDIDFDLKLKYRDYSVVPSVRVDIGNFRPEDVVKQLSAVPDVGFRYFERLCQAINLNDMTVIPELDRCS</sequence>
<evidence type="ECO:0000313" key="3">
    <source>
        <dbReference type="Proteomes" id="UP000242188"/>
    </source>
</evidence>
<dbReference type="InterPro" id="IPR037388">
    <property type="entry name" value="Blinkin"/>
</dbReference>